<feature type="region of interest" description="Disordered" evidence="1">
    <location>
        <begin position="1"/>
        <end position="59"/>
    </location>
</feature>
<dbReference type="AlphaFoldDB" id="A0A6J4JQN5"/>
<sequence>RAGGGAPGLSGGVRARIGAGVRPWPRRPRRPRAALRGHGPGDARDLAGGRARGRGEGGV</sequence>
<feature type="compositionally biased region" description="Gly residues" evidence="1">
    <location>
        <begin position="1"/>
        <end position="11"/>
    </location>
</feature>
<reference evidence="2" key="1">
    <citation type="submission" date="2020-02" db="EMBL/GenBank/DDBJ databases">
        <authorList>
            <person name="Meier V. D."/>
        </authorList>
    </citation>
    <scope>NUCLEOTIDE SEQUENCE</scope>
    <source>
        <strain evidence="2">AVDCRST_MAG41</strain>
    </source>
</reference>
<protein>
    <submittedName>
        <fullName evidence="2">Uncharacterized protein</fullName>
    </submittedName>
</protein>
<name>A0A6J4JQN5_9ACTN</name>
<gene>
    <name evidence="2" type="ORF">AVDCRST_MAG41-3903</name>
</gene>
<proteinExistence type="predicted"/>
<evidence type="ECO:0000313" key="2">
    <source>
        <dbReference type="EMBL" id="CAA9284937.1"/>
    </source>
</evidence>
<dbReference type="EMBL" id="CADCTP010000362">
    <property type="protein sequence ID" value="CAA9284937.1"/>
    <property type="molecule type" value="Genomic_DNA"/>
</dbReference>
<evidence type="ECO:0000256" key="1">
    <source>
        <dbReference type="SAM" id="MobiDB-lite"/>
    </source>
</evidence>
<organism evidence="2">
    <name type="scientific">uncultured Mycobacteriales bacterium</name>
    <dbReference type="NCBI Taxonomy" id="581187"/>
    <lineage>
        <taxon>Bacteria</taxon>
        <taxon>Bacillati</taxon>
        <taxon>Actinomycetota</taxon>
        <taxon>Actinomycetes</taxon>
        <taxon>Mycobacteriales</taxon>
        <taxon>environmental samples</taxon>
    </lineage>
</organism>
<feature type="compositionally biased region" description="Low complexity" evidence="1">
    <location>
        <begin position="12"/>
        <end position="23"/>
    </location>
</feature>
<feature type="compositionally biased region" description="Basic residues" evidence="1">
    <location>
        <begin position="24"/>
        <end position="35"/>
    </location>
</feature>
<feature type="non-terminal residue" evidence="2">
    <location>
        <position position="59"/>
    </location>
</feature>
<feature type="non-terminal residue" evidence="2">
    <location>
        <position position="1"/>
    </location>
</feature>
<accession>A0A6J4JQN5</accession>